<gene>
    <name evidence="1" type="ORF">IB286_11650</name>
</gene>
<organism evidence="1 2">
    <name type="scientific">Spongiibacter pelagi</name>
    <dbReference type="NCBI Taxonomy" id="2760804"/>
    <lineage>
        <taxon>Bacteria</taxon>
        <taxon>Pseudomonadati</taxon>
        <taxon>Pseudomonadota</taxon>
        <taxon>Gammaproteobacteria</taxon>
        <taxon>Cellvibrionales</taxon>
        <taxon>Spongiibacteraceae</taxon>
        <taxon>Spongiibacter</taxon>
    </lineage>
</organism>
<sequence>MKLHSYKYTAEGEKYSRYQVKCTTRAIPVVSRAPDEKTWCVESRTGGQCFDNKIEAARSACEASLDGASQVLLANEGRF</sequence>
<protein>
    <submittedName>
        <fullName evidence="1">Uncharacterized protein</fullName>
    </submittedName>
</protein>
<evidence type="ECO:0000313" key="1">
    <source>
        <dbReference type="EMBL" id="MBD2859658.1"/>
    </source>
</evidence>
<dbReference type="RefSeq" id="WP_190765718.1">
    <property type="nucleotide sequence ID" value="NZ_JACXLD010000006.1"/>
</dbReference>
<proteinExistence type="predicted"/>
<accession>A0A927C3T9</accession>
<evidence type="ECO:0000313" key="2">
    <source>
        <dbReference type="Proteomes" id="UP000610558"/>
    </source>
</evidence>
<reference evidence="1" key="1">
    <citation type="submission" date="2020-09" db="EMBL/GenBank/DDBJ databases">
        <authorList>
            <person name="Yoon J.-W."/>
        </authorList>
    </citation>
    <scope>NUCLEOTIDE SEQUENCE</scope>
    <source>
        <strain evidence="1">KMU-158</strain>
    </source>
</reference>
<comment type="caution">
    <text evidence="1">The sequence shown here is derived from an EMBL/GenBank/DDBJ whole genome shotgun (WGS) entry which is preliminary data.</text>
</comment>
<keyword evidence="2" id="KW-1185">Reference proteome</keyword>
<dbReference type="AlphaFoldDB" id="A0A927C3T9"/>
<dbReference type="EMBL" id="JACXLD010000006">
    <property type="protein sequence ID" value="MBD2859658.1"/>
    <property type="molecule type" value="Genomic_DNA"/>
</dbReference>
<dbReference type="Proteomes" id="UP000610558">
    <property type="component" value="Unassembled WGS sequence"/>
</dbReference>
<name>A0A927C3T9_9GAMM</name>